<organism evidence="1 2">
    <name type="scientific">Byssochlamys spectabilis (strain No. 5 / NBRC 109023)</name>
    <name type="common">Paecilomyces variotii</name>
    <dbReference type="NCBI Taxonomy" id="1356009"/>
    <lineage>
        <taxon>Eukaryota</taxon>
        <taxon>Fungi</taxon>
        <taxon>Dikarya</taxon>
        <taxon>Ascomycota</taxon>
        <taxon>Pezizomycotina</taxon>
        <taxon>Eurotiomycetes</taxon>
        <taxon>Eurotiomycetidae</taxon>
        <taxon>Eurotiales</taxon>
        <taxon>Thermoascaceae</taxon>
        <taxon>Paecilomyces</taxon>
    </lineage>
</organism>
<proteinExistence type="predicted"/>
<reference evidence="2" key="1">
    <citation type="journal article" date="2014" name="Genome Announc.">
        <title>Draft genome sequence of the formaldehyde-resistant fungus Byssochlamys spectabilis No. 5 (anamorph Paecilomyces variotii No. 5) (NBRC109023).</title>
        <authorList>
            <person name="Oka T."/>
            <person name="Ekino K."/>
            <person name="Fukuda K."/>
            <person name="Nomura Y."/>
        </authorList>
    </citation>
    <scope>NUCLEOTIDE SEQUENCE [LARGE SCALE GENOMIC DNA]</scope>
    <source>
        <strain evidence="2">No. 5 / NBRC 109023</strain>
    </source>
</reference>
<accession>V5FTS8</accession>
<dbReference type="EMBL" id="BAUL01000044">
    <property type="protein sequence ID" value="GAD93106.1"/>
    <property type="molecule type" value="Genomic_DNA"/>
</dbReference>
<dbReference type="InParanoid" id="V5FTS8"/>
<evidence type="ECO:0000313" key="2">
    <source>
        <dbReference type="Proteomes" id="UP000018001"/>
    </source>
</evidence>
<gene>
    <name evidence="1" type="ORF">PVAR5_1707</name>
</gene>
<dbReference type="HOGENOM" id="CLU_547575_0_0_1"/>
<evidence type="ECO:0000313" key="1">
    <source>
        <dbReference type="EMBL" id="GAD93106.1"/>
    </source>
</evidence>
<dbReference type="Proteomes" id="UP000018001">
    <property type="component" value="Unassembled WGS sequence"/>
</dbReference>
<dbReference type="OrthoDB" id="4802432at2759"/>
<name>V5FTS8_BYSSN</name>
<comment type="caution">
    <text evidence="1">The sequence shown here is derived from an EMBL/GenBank/DDBJ whole genome shotgun (WGS) entry which is preliminary data.</text>
</comment>
<protein>
    <submittedName>
        <fullName evidence="1">Uncharacterized protein</fullName>
    </submittedName>
</protein>
<keyword evidence="2" id="KW-1185">Reference proteome</keyword>
<dbReference type="eggNOG" id="ENOG502RNWD">
    <property type="taxonomic scope" value="Eukaryota"/>
</dbReference>
<sequence length="538" mass="62143">MAPDLPLEVMSHIAECLHSDHCPLAQYTVVCRQWQAAFEPLIYSNLTMYSEAVDDPEAYEDEIEVHKKLREIWNTATFKHPPGPIQNQDDQDAKKSRKALSLSQFTTLTSGANSLRRAWIRHLRYKIVVPFLIEDWKAIKGQHYSYKNSTREENDKAFQSGVFALFETLKSWSETHRLSLELGLFGNEVCGESNTQGRSAAGDYHWDYTNGRTTAVQPYRARFTDDSLKLPSASCVDRLFFLNSADRDGGNRNHRIWASTVFNIVVHCPTLTELDLDLDEYIRPDHEDLIKQRRQDVAAGLKELPDTLRILSYKNHQELNWKETMPALNVLPPAGEDALSTNLQTLSFRLRELKVEQIGLSLDFLCPLNTDLKPIDDLSSLCWPHLETLNFELVPRSTPSGKWLFHYTPELQAEVSAIDDWNEEICDLEKGWLYRELINHDDFHRLFASMGYAAQRMPRLSNISFVGDFDPQSTFHFVYDPSIMVFTATWESYAQYQPNDQVANAWGFRLEDMEDDEMSREYDAIKSTVRFPIWPPAR</sequence>
<dbReference type="AlphaFoldDB" id="V5FTS8"/>